<dbReference type="EMBL" id="RYZI01000281">
    <property type="protein sequence ID" value="RWA07121.1"/>
    <property type="molecule type" value="Genomic_DNA"/>
</dbReference>
<protein>
    <submittedName>
        <fullName evidence="2">Uncharacterized protein</fullName>
    </submittedName>
</protein>
<feature type="compositionally biased region" description="Basic and acidic residues" evidence="1">
    <location>
        <begin position="1"/>
        <end position="16"/>
    </location>
</feature>
<reference evidence="2 3" key="1">
    <citation type="submission" date="2018-12" db="EMBL/GenBank/DDBJ databases">
        <title>Draft genome sequence of Xylaria grammica IHI A82.</title>
        <authorList>
            <person name="Buettner E."/>
            <person name="Kellner H."/>
        </authorList>
    </citation>
    <scope>NUCLEOTIDE SEQUENCE [LARGE SCALE GENOMIC DNA]</scope>
    <source>
        <strain evidence="2 3">IHI A82</strain>
    </source>
</reference>
<dbReference type="AlphaFoldDB" id="A0A439CYR4"/>
<feature type="compositionally biased region" description="Polar residues" evidence="1">
    <location>
        <begin position="52"/>
        <end position="73"/>
    </location>
</feature>
<proteinExistence type="predicted"/>
<organism evidence="2 3">
    <name type="scientific">Xylaria grammica</name>
    <dbReference type="NCBI Taxonomy" id="363999"/>
    <lineage>
        <taxon>Eukaryota</taxon>
        <taxon>Fungi</taxon>
        <taxon>Dikarya</taxon>
        <taxon>Ascomycota</taxon>
        <taxon>Pezizomycotina</taxon>
        <taxon>Sordariomycetes</taxon>
        <taxon>Xylariomycetidae</taxon>
        <taxon>Xylariales</taxon>
        <taxon>Xylariaceae</taxon>
        <taxon>Xylaria</taxon>
    </lineage>
</organism>
<sequence>MDSDSRNDPSIRRNADRAQSSTTTSTSTSTPTPAKPSSLQPSPRQPSPHQPTTSRLTATGTPVGSNTPPSLGATTAEKVGQDSKSYHYLQPRPPNGVFGENRQTLGIPVDLPPLDPHFRAAAANNDMIRAFVIARDKICRGEH</sequence>
<feature type="compositionally biased region" description="Low complexity" evidence="1">
    <location>
        <begin position="20"/>
        <end position="42"/>
    </location>
</feature>
<gene>
    <name evidence="2" type="ORF">EKO27_g7982</name>
</gene>
<accession>A0A439CYR4</accession>
<comment type="caution">
    <text evidence="2">The sequence shown here is derived from an EMBL/GenBank/DDBJ whole genome shotgun (WGS) entry which is preliminary data.</text>
</comment>
<evidence type="ECO:0000313" key="3">
    <source>
        <dbReference type="Proteomes" id="UP000286045"/>
    </source>
</evidence>
<evidence type="ECO:0000256" key="1">
    <source>
        <dbReference type="SAM" id="MobiDB-lite"/>
    </source>
</evidence>
<keyword evidence="3" id="KW-1185">Reference proteome</keyword>
<name>A0A439CYR4_9PEZI</name>
<evidence type="ECO:0000313" key="2">
    <source>
        <dbReference type="EMBL" id="RWA07121.1"/>
    </source>
</evidence>
<dbReference type="Proteomes" id="UP000286045">
    <property type="component" value="Unassembled WGS sequence"/>
</dbReference>
<feature type="region of interest" description="Disordered" evidence="1">
    <location>
        <begin position="1"/>
        <end position="104"/>
    </location>
</feature>